<evidence type="ECO:0000313" key="2">
    <source>
        <dbReference type="Proteomes" id="UP000823775"/>
    </source>
</evidence>
<dbReference type="PANTHER" id="PTHR36030:SF4">
    <property type="entry name" value="DUF4005 DOMAIN-CONTAINING PROTEIN"/>
    <property type="match status" value="1"/>
</dbReference>
<proteinExistence type="predicted"/>
<sequence>MESSRKRLGLIKGKLVKYSLYRAAVPKPSSTIQYGNSSSSSNRVPNQLERPSIIHHLNHHNNHDQHQHQPIKQKLVPYNPNSTIAPSFSSTAVDFILNQDQVSVPQNPRVSFYIPPAAENTIDRDFNSSSTTTNYNHGKTLDNESVDLKAASYISSVRERFKLERTNSERN</sequence>
<organism evidence="1 2">
    <name type="scientific">Datura stramonium</name>
    <name type="common">Jimsonweed</name>
    <name type="synonym">Common thornapple</name>
    <dbReference type="NCBI Taxonomy" id="4076"/>
    <lineage>
        <taxon>Eukaryota</taxon>
        <taxon>Viridiplantae</taxon>
        <taxon>Streptophyta</taxon>
        <taxon>Embryophyta</taxon>
        <taxon>Tracheophyta</taxon>
        <taxon>Spermatophyta</taxon>
        <taxon>Magnoliopsida</taxon>
        <taxon>eudicotyledons</taxon>
        <taxon>Gunneridae</taxon>
        <taxon>Pentapetalae</taxon>
        <taxon>asterids</taxon>
        <taxon>lamiids</taxon>
        <taxon>Solanales</taxon>
        <taxon>Solanaceae</taxon>
        <taxon>Solanoideae</taxon>
        <taxon>Datureae</taxon>
        <taxon>Datura</taxon>
    </lineage>
</organism>
<gene>
    <name evidence="1" type="ORF">HAX54_024028</name>
</gene>
<name>A0ABS8S592_DATST</name>
<comment type="caution">
    <text evidence="1">The sequence shown here is derived from an EMBL/GenBank/DDBJ whole genome shotgun (WGS) entry which is preliminary data.</text>
</comment>
<accession>A0ABS8S592</accession>
<evidence type="ECO:0000313" key="1">
    <source>
        <dbReference type="EMBL" id="MCD7454242.1"/>
    </source>
</evidence>
<dbReference type="Proteomes" id="UP000823775">
    <property type="component" value="Unassembled WGS sequence"/>
</dbReference>
<reference evidence="1 2" key="1">
    <citation type="journal article" date="2021" name="BMC Genomics">
        <title>Datura genome reveals duplications of psychoactive alkaloid biosynthetic genes and high mutation rate following tissue culture.</title>
        <authorList>
            <person name="Rajewski A."/>
            <person name="Carter-House D."/>
            <person name="Stajich J."/>
            <person name="Litt A."/>
        </authorList>
    </citation>
    <scope>NUCLEOTIDE SEQUENCE [LARGE SCALE GENOMIC DNA]</scope>
    <source>
        <strain evidence="1">AR-01</strain>
    </source>
</reference>
<keyword evidence="2" id="KW-1185">Reference proteome</keyword>
<protein>
    <submittedName>
        <fullName evidence="1">Uncharacterized protein</fullName>
    </submittedName>
</protein>
<dbReference type="PANTHER" id="PTHR36030">
    <property type="entry name" value="CALMODULIN-BINDING DOMAIN-CONTAINING PROTEIN"/>
    <property type="match status" value="1"/>
</dbReference>
<dbReference type="EMBL" id="JACEIK010000292">
    <property type="protein sequence ID" value="MCD7454242.1"/>
    <property type="molecule type" value="Genomic_DNA"/>
</dbReference>